<evidence type="ECO:0000256" key="2">
    <source>
        <dbReference type="ARBA" id="ARBA00022692"/>
    </source>
</evidence>
<evidence type="ECO:0000313" key="6">
    <source>
        <dbReference type="EMBL" id="SCU89294.1"/>
    </source>
</evidence>
<dbReference type="OrthoDB" id="4035996at2759"/>
<evidence type="ECO:0000313" key="7">
    <source>
        <dbReference type="Proteomes" id="UP000191024"/>
    </source>
</evidence>
<dbReference type="InterPro" id="IPR031430">
    <property type="entry name" value="Osw5"/>
</dbReference>
<keyword evidence="4 5" id="KW-0472">Membrane</keyword>
<evidence type="ECO:0000256" key="5">
    <source>
        <dbReference type="SAM" id="Phobius"/>
    </source>
</evidence>
<dbReference type="AlphaFoldDB" id="A0A1G4JG42"/>
<evidence type="ECO:0000256" key="1">
    <source>
        <dbReference type="ARBA" id="ARBA00004141"/>
    </source>
</evidence>
<evidence type="ECO:0000256" key="4">
    <source>
        <dbReference type="ARBA" id="ARBA00023136"/>
    </source>
</evidence>
<protein>
    <submittedName>
        <fullName evidence="6">LAMI_0D13036g1_1</fullName>
    </submittedName>
</protein>
<dbReference type="Proteomes" id="UP000191024">
    <property type="component" value="Chromosome D"/>
</dbReference>
<organism evidence="6 7">
    <name type="scientific">Lachancea mirantina</name>
    <dbReference type="NCBI Taxonomy" id="1230905"/>
    <lineage>
        <taxon>Eukaryota</taxon>
        <taxon>Fungi</taxon>
        <taxon>Dikarya</taxon>
        <taxon>Ascomycota</taxon>
        <taxon>Saccharomycotina</taxon>
        <taxon>Saccharomycetes</taxon>
        <taxon>Saccharomycetales</taxon>
        <taxon>Saccharomycetaceae</taxon>
        <taxon>Lachancea</taxon>
    </lineage>
</organism>
<proteinExistence type="predicted"/>
<dbReference type="GO" id="GO:0016020">
    <property type="term" value="C:membrane"/>
    <property type="evidence" value="ECO:0007669"/>
    <property type="project" value="UniProtKB-SubCell"/>
</dbReference>
<feature type="transmembrane region" description="Helical" evidence="5">
    <location>
        <begin position="230"/>
        <end position="251"/>
    </location>
</feature>
<feature type="transmembrane region" description="Helical" evidence="5">
    <location>
        <begin position="258"/>
        <end position="279"/>
    </location>
</feature>
<keyword evidence="7" id="KW-1185">Reference proteome</keyword>
<dbReference type="EMBL" id="LT598463">
    <property type="protein sequence ID" value="SCU89294.1"/>
    <property type="molecule type" value="Genomic_DNA"/>
</dbReference>
<feature type="transmembrane region" description="Helical" evidence="5">
    <location>
        <begin position="145"/>
        <end position="168"/>
    </location>
</feature>
<gene>
    <name evidence="6" type="ORF">LAMI_0D13036G</name>
</gene>
<comment type="subcellular location">
    <subcellularLocation>
        <location evidence="1">Membrane</location>
        <topology evidence="1">Multi-pass membrane protein</topology>
    </subcellularLocation>
</comment>
<dbReference type="Pfam" id="PF17062">
    <property type="entry name" value="Osw5"/>
    <property type="match status" value="1"/>
</dbReference>
<accession>A0A1G4JG42</accession>
<keyword evidence="2 5" id="KW-0812">Transmembrane</keyword>
<dbReference type="STRING" id="1230905.A0A1G4JG42"/>
<keyword evidence="3 5" id="KW-1133">Transmembrane helix</keyword>
<feature type="transmembrane region" description="Helical" evidence="5">
    <location>
        <begin position="285"/>
        <end position="304"/>
    </location>
</feature>
<evidence type="ECO:0000256" key="3">
    <source>
        <dbReference type="ARBA" id="ARBA00022989"/>
    </source>
</evidence>
<sequence length="399" mass="44178">MQVALDYDRKSEARRLRALSSIPLNKAHSLDRPRHNKFFTSDRKADVRQGMRQELNASHRADKGQHRNRKPVLALPTVKVETPAKSSFGADITTMSPISEEPPDDAFAFDWLQENDFPAYPCSAPITETLLNHETPKKAPVATHLLTPLSLASLAIIIIVSNTFRLLAKWFKNHLFTLLRTLTYRGKTHHYQHAKKTVQVSTSATSKSVPRKLARLFVSQRYNFVINHPIQASFLLLLTFSLPPPLLIFFITMSAASIVLSVFYIAVLFAVGAAASALIVPFMGLSLFFGSGVMICGFFSNGFFKLARATYQLSIAYTQHFLRSFADQIPPSVGVAETPMPKFGPLSKFFSSYTDNGAKMIPGRPVFLTGASIPDQQLGLHSNSAQYLPTSSGIAYIAI</sequence>
<name>A0A1G4JG42_9SACH</name>
<reference evidence="6 7" key="1">
    <citation type="submission" date="2016-03" db="EMBL/GenBank/DDBJ databases">
        <authorList>
            <person name="Devillers H."/>
        </authorList>
    </citation>
    <scope>NUCLEOTIDE SEQUENCE [LARGE SCALE GENOMIC DNA]</scope>
    <source>
        <strain evidence="6">CBS 11717</strain>
    </source>
</reference>